<evidence type="ECO:0000313" key="3">
    <source>
        <dbReference type="Proteomes" id="UP001381693"/>
    </source>
</evidence>
<dbReference type="GO" id="GO:0000724">
    <property type="term" value="P:double-strand break repair via homologous recombination"/>
    <property type="evidence" value="ECO:0007669"/>
    <property type="project" value="InterPro"/>
</dbReference>
<dbReference type="EMBL" id="JAXCGZ010002277">
    <property type="protein sequence ID" value="KAK7084097.1"/>
    <property type="molecule type" value="Genomic_DNA"/>
</dbReference>
<dbReference type="SUPFAM" id="SSF52540">
    <property type="entry name" value="P-loop containing nucleoside triphosphate hydrolases"/>
    <property type="match status" value="1"/>
</dbReference>
<dbReference type="InterPro" id="IPR027417">
    <property type="entry name" value="P-loop_NTPase"/>
</dbReference>
<dbReference type="PROSITE" id="PS50162">
    <property type="entry name" value="RECA_2"/>
    <property type="match status" value="1"/>
</dbReference>
<evidence type="ECO:0000259" key="1">
    <source>
        <dbReference type="PROSITE" id="PS50162"/>
    </source>
</evidence>
<accession>A0AAN9AFM2</accession>
<organism evidence="2 3">
    <name type="scientific">Halocaridina rubra</name>
    <name type="common">Hawaiian red shrimp</name>
    <dbReference type="NCBI Taxonomy" id="373956"/>
    <lineage>
        <taxon>Eukaryota</taxon>
        <taxon>Metazoa</taxon>
        <taxon>Ecdysozoa</taxon>
        <taxon>Arthropoda</taxon>
        <taxon>Crustacea</taxon>
        <taxon>Multicrustacea</taxon>
        <taxon>Malacostraca</taxon>
        <taxon>Eumalacostraca</taxon>
        <taxon>Eucarida</taxon>
        <taxon>Decapoda</taxon>
        <taxon>Pleocyemata</taxon>
        <taxon>Caridea</taxon>
        <taxon>Atyoidea</taxon>
        <taxon>Atyidae</taxon>
        <taxon>Halocaridina</taxon>
    </lineage>
</organism>
<dbReference type="GO" id="GO:0033063">
    <property type="term" value="C:Rad51B-Rad51C-Rad51D-XRCC2 complex"/>
    <property type="evidence" value="ECO:0007669"/>
    <property type="project" value="InterPro"/>
</dbReference>
<dbReference type="PANTHER" id="PTHR46644">
    <property type="entry name" value="DNA REPAIR PROTEIN XRCC2"/>
    <property type="match status" value="1"/>
</dbReference>
<feature type="domain" description="RecA family profile 1" evidence="1">
    <location>
        <begin position="38"/>
        <end position="263"/>
    </location>
</feature>
<name>A0AAN9AFM2_HALRR</name>
<dbReference type="AlphaFoldDB" id="A0AAN9AFM2"/>
<evidence type="ECO:0000313" key="2">
    <source>
        <dbReference type="EMBL" id="KAK7084097.1"/>
    </source>
</evidence>
<dbReference type="GO" id="GO:0005524">
    <property type="term" value="F:ATP binding"/>
    <property type="evidence" value="ECO:0007669"/>
    <property type="project" value="InterPro"/>
</dbReference>
<dbReference type="InterPro" id="IPR020588">
    <property type="entry name" value="RecA_ATP-bd"/>
</dbReference>
<dbReference type="GO" id="GO:0042148">
    <property type="term" value="P:DNA strand invasion"/>
    <property type="evidence" value="ECO:0007669"/>
    <property type="project" value="TreeGrafter"/>
</dbReference>
<protein>
    <recommendedName>
        <fullName evidence="1">RecA family profile 1 domain-containing protein</fullName>
    </recommendedName>
</protein>
<dbReference type="Gene3D" id="3.40.50.300">
    <property type="entry name" value="P-loop containing nucleotide triphosphate hydrolases"/>
    <property type="match status" value="1"/>
</dbReference>
<dbReference type="PANTHER" id="PTHR46644:SF2">
    <property type="entry name" value="DNA REPAIR PROTEIN XRCC2"/>
    <property type="match status" value="1"/>
</dbReference>
<reference evidence="2 3" key="1">
    <citation type="submission" date="2023-11" db="EMBL/GenBank/DDBJ databases">
        <title>Halocaridina rubra genome assembly.</title>
        <authorList>
            <person name="Smith C."/>
        </authorList>
    </citation>
    <scope>NUCLEOTIDE SEQUENCE [LARGE SCALE GENOMIC DNA]</scope>
    <source>
        <strain evidence="2">EP-1</strain>
        <tissue evidence="2">Whole</tissue>
    </source>
</reference>
<gene>
    <name evidence="2" type="ORF">SK128_015231</name>
</gene>
<dbReference type="GO" id="GO:0005813">
    <property type="term" value="C:centrosome"/>
    <property type="evidence" value="ECO:0007669"/>
    <property type="project" value="TreeGrafter"/>
</dbReference>
<dbReference type="InterPro" id="IPR030547">
    <property type="entry name" value="XRCC2"/>
</dbReference>
<dbReference type="GO" id="GO:0000400">
    <property type="term" value="F:four-way junction DNA binding"/>
    <property type="evidence" value="ECO:0007669"/>
    <property type="project" value="TreeGrafter"/>
</dbReference>
<dbReference type="GO" id="GO:0140664">
    <property type="term" value="F:ATP-dependent DNA damage sensor activity"/>
    <property type="evidence" value="ECO:0007669"/>
    <property type="project" value="InterPro"/>
</dbReference>
<proteinExistence type="predicted"/>
<dbReference type="GO" id="GO:0005657">
    <property type="term" value="C:replication fork"/>
    <property type="evidence" value="ECO:0007669"/>
    <property type="project" value="InterPro"/>
</dbReference>
<keyword evidence="3" id="KW-1185">Reference proteome</keyword>
<dbReference type="Proteomes" id="UP001381693">
    <property type="component" value="Unassembled WGS sequence"/>
</dbReference>
<dbReference type="CDD" id="cd19490">
    <property type="entry name" value="XRCC2"/>
    <property type="match status" value="1"/>
</dbReference>
<sequence>MESSNHQIITVSSSNAGAQWSAPKKKIIESESGLSLLARLETRPSLLGIDSYFLPKGPQLGDVIELSGKPGCGKSAFCLHLMASALLPKHWKGVHIGGCESGVIFVDTDCHFSILQLENVMQKKASNILRKSKSALKGKCVSGNEQELISNHESVKSFLQSGSQCIKGELTKLTKQCLKKFCYLRCTDSTQFAVTLLSINELLPAKKDVSLVIIDSISAFYWYDFSYRSDSWFKLKQYYNNIYEVFISYIRKYKVTLVATRQSLFRKKSKEDNYNKQMNPIEEEETGESVNDFEYMGKEWAKAVTHRVKFSFNESQVLGIELKKTDKPETKDNRKSLIKNTHSELSSKYTLDDRCVYCVDIADNERRTKLNFTIHEEGIRWQI</sequence>
<comment type="caution">
    <text evidence="2">The sequence shown here is derived from an EMBL/GenBank/DDBJ whole genome shotgun (WGS) entry which is preliminary data.</text>
</comment>